<protein>
    <submittedName>
        <fullName evidence="2">Transposase</fullName>
    </submittedName>
</protein>
<reference evidence="2" key="1">
    <citation type="submission" date="2024-07" db="EMBL/GenBank/DDBJ databases">
        <authorList>
            <person name="Yu S.T."/>
        </authorList>
    </citation>
    <scope>NUCLEOTIDE SEQUENCE</scope>
    <source>
        <strain evidence="2">R35</strain>
    </source>
</reference>
<accession>A0AB39SR89</accession>
<dbReference type="Pfam" id="PF01610">
    <property type="entry name" value="DDE_Tnp_ISL3"/>
    <property type="match status" value="1"/>
</dbReference>
<dbReference type="RefSeq" id="WP_369265736.1">
    <property type="nucleotide sequence ID" value="NZ_CP163440.1"/>
</dbReference>
<evidence type="ECO:0000259" key="1">
    <source>
        <dbReference type="Pfam" id="PF01610"/>
    </source>
</evidence>
<sequence length="59" mass="6847">MHRSMAAPPPNGPTEALNNLIKRIKRVGFGFRRFRNYRVRVLLYAGRPNWDLLATIAPR</sequence>
<feature type="domain" description="Transposase IS204/IS1001/IS1096/IS1165 DDE" evidence="1">
    <location>
        <begin position="10"/>
        <end position="41"/>
    </location>
</feature>
<dbReference type="AlphaFoldDB" id="A0AB39SR89"/>
<proteinExistence type="predicted"/>
<name>A0AB39SR89_9ACTN</name>
<organism evidence="2">
    <name type="scientific">Streptomyces sp. R35</name>
    <dbReference type="NCBI Taxonomy" id="3238630"/>
    <lineage>
        <taxon>Bacteria</taxon>
        <taxon>Bacillati</taxon>
        <taxon>Actinomycetota</taxon>
        <taxon>Actinomycetes</taxon>
        <taxon>Kitasatosporales</taxon>
        <taxon>Streptomycetaceae</taxon>
        <taxon>Streptomyces</taxon>
    </lineage>
</organism>
<dbReference type="EMBL" id="CP163440">
    <property type="protein sequence ID" value="XDQ69003.1"/>
    <property type="molecule type" value="Genomic_DNA"/>
</dbReference>
<dbReference type="InterPro" id="IPR002560">
    <property type="entry name" value="Transposase_DDE"/>
</dbReference>
<gene>
    <name evidence="2" type="ORF">AB5J50_49790</name>
</gene>
<evidence type="ECO:0000313" key="2">
    <source>
        <dbReference type="EMBL" id="XDQ69003.1"/>
    </source>
</evidence>